<feature type="compositionally biased region" description="Basic and acidic residues" evidence="1">
    <location>
        <begin position="192"/>
        <end position="203"/>
    </location>
</feature>
<gene>
    <name evidence="2" type="ORF">SMAX5B_004718</name>
</gene>
<dbReference type="Proteomes" id="UP000246464">
    <property type="component" value="Chromosome 5"/>
</dbReference>
<dbReference type="AlphaFoldDB" id="A0A2U9BAQ7"/>
<evidence type="ECO:0000256" key="1">
    <source>
        <dbReference type="SAM" id="MobiDB-lite"/>
    </source>
</evidence>
<evidence type="ECO:0000313" key="2">
    <source>
        <dbReference type="EMBL" id="AWP01028.1"/>
    </source>
</evidence>
<evidence type="ECO:0000313" key="3">
    <source>
        <dbReference type="Proteomes" id="UP000246464"/>
    </source>
</evidence>
<feature type="region of interest" description="Disordered" evidence="1">
    <location>
        <begin position="183"/>
        <end position="281"/>
    </location>
</feature>
<reference evidence="2 3" key="1">
    <citation type="submission" date="2017-12" db="EMBL/GenBank/DDBJ databases">
        <title>Integrating genomic resources of turbot (Scophthalmus maximus) in depth evaluation of genetic and physical mapping variation across individuals.</title>
        <authorList>
            <person name="Martinez P."/>
        </authorList>
    </citation>
    <scope>NUCLEOTIDE SEQUENCE [LARGE SCALE GENOMIC DNA]</scope>
</reference>
<feature type="compositionally biased region" description="Pro residues" evidence="1">
    <location>
        <begin position="212"/>
        <end position="222"/>
    </location>
</feature>
<proteinExistence type="predicted"/>
<organism evidence="2 3">
    <name type="scientific">Scophthalmus maximus</name>
    <name type="common">Turbot</name>
    <name type="synonym">Psetta maxima</name>
    <dbReference type="NCBI Taxonomy" id="52904"/>
    <lineage>
        <taxon>Eukaryota</taxon>
        <taxon>Metazoa</taxon>
        <taxon>Chordata</taxon>
        <taxon>Craniata</taxon>
        <taxon>Vertebrata</taxon>
        <taxon>Euteleostomi</taxon>
        <taxon>Actinopterygii</taxon>
        <taxon>Neopterygii</taxon>
        <taxon>Teleostei</taxon>
        <taxon>Neoteleostei</taxon>
        <taxon>Acanthomorphata</taxon>
        <taxon>Carangaria</taxon>
        <taxon>Pleuronectiformes</taxon>
        <taxon>Pleuronectoidei</taxon>
        <taxon>Scophthalmidae</taxon>
        <taxon>Scophthalmus</taxon>
    </lineage>
</organism>
<dbReference type="EMBL" id="CP026247">
    <property type="protein sequence ID" value="AWP01028.1"/>
    <property type="molecule type" value="Genomic_DNA"/>
</dbReference>
<feature type="region of interest" description="Disordered" evidence="1">
    <location>
        <begin position="1"/>
        <end position="86"/>
    </location>
</feature>
<sequence>MLSWVVKVVPQPPEPPSKKDEEQKEKPAVAPPPAPTTPPVAGPPTVQEKKVTFQDERKKEAPKDPKAPGADKQEAKTGEGNSAASVSQPGVLTWISGALPQPAVSLSRATSSCSTEENATGRKGMLAWIAQGLEKVVPQPDLKVKESAAAERPAEVGQEIKMDDMTARQKITVTSCIKQGIDKVVPQPEIQVRSKTDGNEKTEAPASTKAEAPPPEAPPAPKPAADTEKSSGEAEQQQPNMMGWIFSGIGRMLPQPVQKQDSGSGEVQSSKYDLSNANTHT</sequence>
<name>A0A2U9BAQ7_SCOMX</name>
<feature type="compositionally biased region" description="Polar residues" evidence="1">
    <location>
        <begin position="257"/>
        <end position="281"/>
    </location>
</feature>
<feature type="compositionally biased region" description="Basic and acidic residues" evidence="1">
    <location>
        <begin position="47"/>
        <end position="77"/>
    </location>
</feature>
<feature type="compositionally biased region" description="Pro residues" evidence="1">
    <location>
        <begin position="29"/>
        <end position="42"/>
    </location>
</feature>
<keyword evidence="3" id="KW-1185">Reference proteome</keyword>
<feature type="compositionally biased region" description="Basic and acidic residues" evidence="1">
    <location>
        <begin position="16"/>
        <end position="27"/>
    </location>
</feature>
<accession>A0A2U9BAQ7</accession>
<protein>
    <submittedName>
        <fullName evidence="2">Putative cyclic nucleotide-gated cation channel beta-1-like</fullName>
    </submittedName>
</protein>